<dbReference type="Proteomes" id="UP001301653">
    <property type="component" value="Unassembled WGS sequence"/>
</dbReference>
<dbReference type="InterPro" id="IPR050250">
    <property type="entry name" value="Macrolide_Exporter_MacB"/>
</dbReference>
<dbReference type="InterPro" id="IPR003838">
    <property type="entry name" value="ABC3_permease_C"/>
</dbReference>
<dbReference type="InterPro" id="IPR025857">
    <property type="entry name" value="MacB_PCD"/>
</dbReference>
<evidence type="ECO:0000313" key="10">
    <source>
        <dbReference type="EMBL" id="MEA5667843.1"/>
    </source>
</evidence>
<organism evidence="10 11">
    <name type="scientific">Stenotrophomonas capsici</name>
    <dbReference type="NCBI Taxonomy" id="3110230"/>
    <lineage>
        <taxon>Bacteria</taxon>
        <taxon>Pseudomonadati</taxon>
        <taxon>Pseudomonadota</taxon>
        <taxon>Gammaproteobacteria</taxon>
        <taxon>Lysobacterales</taxon>
        <taxon>Lysobacteraceae</taxon>
        <taxon>Stenotrophomonas</taxon>
    </lineage>
</organism>
<proteinExistence type="inferred from homology"/>
<keyword evidence="3 7" id="KW-0812">Transmembrane</keyword>
<feature type="transmembrane region" description="Helical" evidence="7">
    <location>
        <begin position="282"/>
        <end position="309"/>
    </location>
</feature>
<dbReference type="Pfam" id="PF02687">
    <property type="entry name" value="FtsX"/>
    <property type="match status" value="1"/>
</dbReference>
<feature type="transmembrane region" description="Helical" evidence="7">
    <location>
        <begin position="16"/>
        <end position="38"/>
    </location>
</feature>
<reference evidence="10 11" key="1">
    <citation type="submission" date="2023-12" db="EMBL/GenBank/DDBJ databases">
        <title>Stenotrophomonas guangdongensis sp. nov., isolated from wilted pepper plants (Capsicum annuum).</title>
        <authorList>
            <person name="Qiu M."/>
            <person name="Li Y."/>
            <person name="Liu Q."/>
            <person name="Zhang X."/>
            <person name="Huang Y."/>
            <person name="Guo R."/>
            <person name="Hu M."/>
            <person name="Zhou J."/>
            <person name="Zhou X."/>
        </authorList>
    </citation>
    <scope>NUCLEOTIDE SEQUENCE [LARGE SCALE GENOMIC DNA]</scope>
    <source>
        <strain evidence="10 11">MH1</strain>
    </source>
</reference>
<evidence type="ECO:0000256" key="5">
    <source>
        <dbReference type="ARBA" id="ARBA00023136"/>
    </source>
</evidence>
<comment type="similarity">
    <text evidence="6">Belongs to the ABC-4 integral membrane protein family.</text>
</comment>
<dbReference type="RefSeq" id="WP_323438702.1">
    <property type="nucleotide sequence ID" value="NZ_JAYFUH010000128.1"/>
</dbReference>
<dbReference type="PANTHER" id="PTHR30572:SF4">
    <property type="entry name" value="ABC TRANSPORTER PERMEASE YTRF"/>
    <property type="match status" value="1"/>
</dbReference>
<evidence type="ECO:0000256" key="7">
    <source>
        <dbReference type="SAM" id="Phobius"/>
    </source>
</evidence>
<feature type="transmembrane region" description="Helical" evidence="7">
    <location>
        <begin position="369"/>
        <end position="389"/>
    </location>
</feature>
<evidence type="ECO:0000256" key="1">
    <source>
        <dbReference type="ARBA" id="ARBA00004651"/>
    </source>
</evidence>
<feature type="transmembrane region" description="Helical" evidence="7">
    <location>
        <begin position="338"/>
        <end position="363"/>
    </location>
</feature>
<keyword evidence="4 7" id="KW-1133">Transmembrane helix</keyword>
<dbReference type="EMBL" id="JAYFUH010000128">
    <property type="protein sequence ID" value="MEA5667843.1"/>
    <property type="molecule type" value="Genomic_DNA"/>
</dbReference>
<evidence type="ECO:0000256" key="3">
    <source>
        <dbReference type="ARBA" id="ARBA00022692"/>
    </source>
</evidence>
<keyword evidence="11" id="KW-1185">Reference proteome</keyword>
<comment type="subcellular location">
    <subcellularLocation>
        <location evidence="1">Cell membrane</location>
        <topology evidence="1">Multi-pass membrane protein</topology>
    </subcellularLocation>
</comment>
<evidence type="ECO:0000259" key="9">
    <source>
        <dbReference type="Pfam" id="PF12704"/>
    </source>
</evidence>
<dbReference type="PANTHER" id="PTHR30572">
    <property type="entry name" value="MEMBRANE COMPONENT OF TRANSPORTER-RELATED"/>
    <property type="match status" value="1"/>
</dbReference>
<accession>A0ABU5V3A1</accession>
<dbReference type="Pfam" id="PF12704">
    <property type="entry name" value="MacB_PCD"/>
    <property type="match status" value="1"/>
</dbReference>
<keyword evidence="5 7" id="KW-0472">Membrane</keyword>
<feature type="domain" description="ABC3 transporter permease C-terminal" evidence="8">
    <location>
        <begin position="288"/>
        <end position="400"/>
    </location>
</feature>
<evidence type="ECO:0000313" key="11">
    <source>
        <dbReference type="Proteomes" id="UP001301653"/>
    </source>
</evidence>
<evidence type="ECO:0000259" key="8">
    <source>
        <dbReference type="Pfam" id="PF02687"/>
    </source>
</evidence>
<name>A0ABU5V3A1_9GAMM</name>
<evidence type="ECO:0000256" key="2">
    <source>
        <dbReference type="ARBA" id="ARBA00022475"/>
    </source>
</evidence>
<sequence>MEILPILTTLSRHKTAALLIVLEIALSCAIICNAVFIIRNRIAELQLSSGVANDELVYLATSSLLPDVNMDALRKQDLQALAAIPGVQAVSSVNQIPYGGNIWSSDVRLEASQTRPSATAAIYMDDGRMQQTFALRIAQGRGFNPDEYIDNSSFDPNQVSTGIPAVILGRSLAQTLFPGQDAVGKQLYVWGEKQPPSPVVGVIEDLLAPGEAGTFANRYHSMMFPIRVSNGAYAIRTTPDQREAVLKAAIDALHATDPNRLIEQQGTLEQMRADFHQRDRSVIWLLLAVSAALLAVTAFGVLGLASFWVQQRTKQIGIRRALGATRGNILRYFQVENFMLSSAGIVLGLLLAYGLNLLLMHYYELPRLPLAYLPVAALLLWLLGQLAVLGPARRAASIPPAVATRSA</sequence>
<evidence type="ECO:0000256" key="6">
    <source>
        <dbReference type="ARBA" id="ARBA00038076"/>
    </source>
</evidence>
<feature type="domain" description="MacB-like periplasmic core" evidence="9">
    <location>
        <begin position="51"/>
        <end position="251"/>
    </location>
</feature>
<comment type="caution">
    <text evidence="10">The sequence shown here is derived from an EMBL/GenBank/DDBJ whole genome shotgun (WGS) entry which is preliminary data.</text>
</comment>
<keyword evidence="2" id="KW-1003">Cell membrane</keyword>
<gene>
    <name evidence="10" type="ORF">VA603_09900</name>
</gene>
<evidence type="ECO:0000256" key="4">
    <source>
        <dbReference type="ARBA" id="ARBA00022989"/>
    </source>
</evidence>
<protein>
    <submittedName>
        <fullName evidence="10">FtsX-like permease family protein</fullName>
    </submittedName>
</protein>